<dbReference type="InterPro" id="IPR029058">
    <property type="entry name" value="AB_hydrolase_fold"/>
</dbReference>
<evidence type="ECO:0000313" key="3">
    <source>
        <dbReference type="Proteomes" id="UP000318010"/>
    </source>
</evidence>
<sequence>MRIQILIFSFFVLPFFGFAQKDLPELSKSQNSKIIDRIAADKTINAEQTAKLLAGYNQYPALNKTGCNYKFYYQDTILGAIPLRVYVPANYKNTQRSACVFQLHGAVSVSKFNLIDSLADADEGILADPLKANNYIVIQPLADKSKGFTWGGIFRKGGGPYQFNLTYQRLANIVAALKQVLNIDDNRVYAFGHSDGADGAIGLGVYEPSQFAAVVAYNTMFKNLFAHDYYIRNIQNRSLYEVHSDRDALRRIDVNRQIIDSIKTFDNRISYKEYQGYEHWDKHLAIDAPNADKFMKANIRDAYQHTIFLETTQNSPYNSCDWLTVLKADTISPSTNWYKPFEITYRYFVERQGVWYTDNYYQPLKSAVVKASYTNNVFTLQTSCAAEVALKISPKMVDLTKPIKVIINGKEVYNKAVAADKKYIVNNFKSNFDRDAIWVNQLNFKVE</sequence>
<dbReference type="PANTHER" id="PTHR43037">
    <property type="entry name" value="UNNAMED PRODUCT-RELATED"/>
    <property type="match status" value="1"/>
</dbReference>
<proteinExistence type="predicted"/>
<comment type="caution">
    <text evidence="2">The sequence shown here is derived from an EMBL/GenBank/DDBJ whole genome shotgun (WGS) entry which is preliminary data.</text>
</comment>
<dbReference type="EMBL" id="VOEI01000006">
    <property type="protein sequence ID" value="TWR24486.1"/>
    <property type="molecule type" value="Genomic_DNA"/>
</dbReference>
<dbReference type="PANTHER" id="PTHR43037:SF1">
    <property type="entry name" value="BLL1128 PROTEIN"/>
    <property type="match status" value="1"/>
</dbReference>
<protein>
    <submittedName>
        <fullName evidence="2">Uncharacterized protein</fullName>
    </submittedName>
</protein>
<gene>
    <name evidence="2" type="ORF">FPZ42_15400</name>
</gene>
<dbReference type="OrthoDB" id="699118at2"/>
<keyword evidence="3" id="KW-1185">Reference proteome</keyword>
<dbReference type="AlphaFoldDB" id="A0A563TYQ1"/>
<reference evidence="2 3" key="1">
    <citation type="submission" date="2019-07" db="EMBL/GenBank/DDBJ databases">
        <authorList>
            <person name="Kim J."/>
        </authorList>
    </citation>
    <scope>NUCLEOTIDE SEQUENCE [LARGE SCALE GENOMIC DNA]</scope>
    <source>
        <strain evidence="2 3">MJ1a</strain>
    </source>
</reference>
<evidence type="ECO:0000313" key="2">
    <source>
        <dbReference type="EMBL" id="TWR24486.1"/>
    </source>
</evidence>
<name>A0A563TYQ1_9SPHI</name>
<dbReference type="Gene3D" id="3.40.50.1820">
    <property type="entry name" value="alpha/beta hydrolase"/>
    <property type="match status" value="1"/>
</dbReference>
<dbReference type="InterPro" id="IPR050955">
    <property type="entry name" value="Plant_Biomass_Hydrol_Est"/>
</dbReference>
<dbReference type="SUPFAM" id="SSF53474">
    <property type="entry name" value="alpha/beta-Hydrolases"/>
    <property type="match status" value="1"/>
</dbReference>
<organism evidence="2 3">
    <name type="scientific">Mucilaginibacter achroorhodeus</name>
    <dbReference type="NCBI Taxonomy" id="2599294"/>
    <lineage>
        <taxon>Bacteria</taxon>
        <taxon>Pseudomonadati</taxon>
        <taxon>Bacteroidota</taxon>
        <taxon>Sphingobacteriia</taxon>
        <taxon>Sphingobacteriales</taxon>
        <taxon>Sphingobacteriaceae</taxon>
        <taxon>Mucilaginibacter</taxon>
    </lineage>
</organism>
<keyword evidence="1" id="KW-0732">Signal</keyword>
<evidence type="ECO:0000256" key="1">
    <source>
        <dbReference type="ARBA" id="ARBA00022729"/>
    </source>
</evidence>
<dbReference type="RefSeq" id="WP_146272706.1">
    <property type="nucleotide sequence ID" value="NZ_VOEI01000006.1"/>
</dbReference>
<accession>A0A563TYQ1</accession>
<dbReference type="Proteomes" id="UP000318010">
    <property type="component" value="Unassembled WGS sequence"/>
</dbReference>